<keyword evidence="3" id="KW-1185">Reference proteome</keyword>
<name>A0A399FAV6_9DEIN</name>
<evidence type="ECO:0000313" key="3">
    <source>
        <dbReference type="Proteomes" id="UP000266178"/>
    </source>
</evidence>
<proteinExistence type="predicted"/>
<dbReference type="SMART" id="SM00960">
    <property type="entry name" value="Robl_LC7"/>
    <property type="match status" value="1"/>
</dbReference>
<feature type="domain" description="Roadblock/LAMTOR2" evidence="1">
    <location>
        <begin position="6"/>
        <end position="94"/>
    </location>
</feature>
<dbReference type="InterPro" id="IPR004942">
    <property type="entry name" value="Roadblock/LAMTOR2_dom"/>
</dbReference>
<dbReference type="RefSeq" id="WP_119357196.1">
    <property type="nucleotide sequence ID" value="NZ_BJXM01000011.1"/>
</dbReference>
<accession>A0A399FAV6</accession>
<dbReference type="EMBL" id="QWLB01000020">
    <property type="protein sequence ID" value="RIH92409.1"/>
    <property type="molecule type" value="Genomic_DNA"/>
</dbReference>
<dbReference type="OrthoDB" id="3727201at2"/>
<gene>
    <name evidence="2" type="ORF">Mgrana_01705</name>
</gene>
<sequence>MKHELDRILQTLCQALPEATGAVVASSEGLVVASYPEDLEPTRVAVMAALAHELGQRVASTLSQGNFHEATVCGEQGCVSLYSIDGGVLLAVQLPAGVNLGLVHLEARSSAYRIRQALRPSSPGF</sequence>
<reference evidence="2 3" key="1">
    <citation type="submission" date="2018-08" db="EMBL/GenBank/DDBJ databases">
        <title>Meiothermus granaticius genome AF-68 sequencing project.</title>
        <authorList>
            <person name="Da Costa M.S."/>
            <person name="Albuquerque L."/>
            <person name="Raposo P."/>
            <person name="Froufe H.J.C."/>
            <person name="Barroso C.S."/>
            <person name="Egas C."/>
        </authorList>
    </citation>
    <scope>NUCLEOTIDE SEQUENCE [LARGE SCALE GENOMIC DNA]</scope>
    <source>
        <strain evidence="2 3">AF-68</strain>
    </source>
</reference>
<dbReference type="SUPFAM" id="SSF103196">
    <property type="entry name" value="Roadblock/LC7 domain"/>
    <property type="match status" value="1"/>
</dbReference>
<organism evidence="2 3">
    <name type="scientific">Meiothermus granaticius NBRC 107808</name>
    <dbReference type="NCBI Taxonomy" id="1227551"/>
    <lineage>
        <taxon>Bacteria</taxon>
        <taxon>Thermotogati</taxon>
        <taxon>Deinococcota</taxon>
        <taxon>Deinococci</taxon>
        <taxon>Thermales</taxon>
        <taxon>Thermaceae</taxon>
        <taxon>Meiothermus</taxon>
    </lineage>
</organism>
<dbReference type="AlphaFoldDB" id="A0A399FAV6"/>
<comment type="caution">
    <text evidence="2">The sequence shown here is derived from an EMBL/GenBank/DDBJ whole genome shotgun (WGS) entry which is preliminary data.</text>
</comment>
<evidence type="ECO:0000313" key="2">
    <source>
        <dbReference type="EMBL" id="RIH92409.1"/>
    </source>
</evidence>
<dbReference type="Pfam" id="PF03259">
    <property type="entry name" value="Robl_LC7"/>
    <property type="match status" value="1"/>
</dbReference>
<dbReference type="Proteomes" id="UP000266178">
    <property type="component" value="Unassembled WGS sequence"/>
</dbReference>
<protein>
    <submittedName>
        <fullName evidence="2">Roadblock/LC7 domain protein</fullName>
    </submittedName>
</protein>
<evidence type="ECO:0000259" key="1">
    <source>
        <dbReference type="SMART" id="SM00960"/>
    </source>
</evidence>
<dbReference type="Gene3D" id="3.30.450.30">
    <property type="entry name" value="Dynein light chain 2a, cytoplasmic"/>
    <property type="match status" value="1"/>
</dbReference>